<evidence type="ECO:0000313" key="2">
    <source>
        <dbReference type="EMBL" id="KAK7410583.1"/>
    </source>
</evidence>
<sequence length="94" mass="10647">MVIMEIRYAWRHDVNATGDFAGFKTLSHLRRKEGETEMVTEQSSKGTLSFAQSPSSFPHPPFCVSNGLGFCNLQNPQWCSCHVSKRRESPQQSQ</sequence>
<dbReference type="EMBL" id="JAYMYS010000001">
    <property type="protein sequence ID" value="KAK7410583.1"/>
    <property type="molecule type" value="Genomic_DNA"/>
</dbReference>
<feature type="region of interest" description="Disordered" evidence="1">
    <location>
        <begin position="36"/>
        <end position="56"/>
    </location>
</feature>
<dbReference type="AlphaFoldDB" id="A0AAN9XUP9"/>
<dbReference type="Proteomes" id="UP001386955">
    <property type="component" value="Unassembled WGS sequence"/>
</dbReference>
<comment type="caution">
    <text evidence="2">The sequence shown here is derived from an EMBL/GenBank/DDBJ whole genome shotgun (WGS) entry which is preliminary data.</text>
</comment>
<organism evidence="2 3">
    <name type="scientific">Psophocarpus tetragonolobus</name>
    <name type="common">Winged bean</name>
    <name type="synonym">Dolichos tetragonolobus</name>
    <dbReference type="NCBI Taxonomy" id="3891"/>
    <lineage>
        <taxon>Eukaryota</taxon>
        <taxon>Viridiplantae</taxon>
        <taxon>Streptophyta</taxon>
        <taxon>Embryophyta</taxon>
        <taxon>Tracheophyta</taxon>
        <taxon>Spermatophyta</taxon>
        <taxon>Magnoliopsida</taxon>
        <taxon>eudicotyledons</taxon>
        <taxon>Gunneridae</taxon>
        <taxon>Pentapetalae</taxon>
        <taxon>rosids</taxon>
        <taxon>fabids</taxon>
        <taxon>Fabales</taxon>
        <taxon>Fabaceae</taxon>
        <taxon>Papilionoideae</taxon>
        <taxon>50 kb inversion clade</taxon>
        <taxon>NPAAA clade</taxon>
        <taxon>indigoferoid/millettioid clade</taxon>
        <taxon>Phaseoleae</taxon>
        <taxon>Psophocarpus</taxon>
    </lineage>
</organism>
<feature type="compositionally biased region" description="Polar residues" evidence="1">
    <location>
        <begin position="39"/>
        <end position="56"/>
    </location>
</feature>
<accession>A0AAN9XUP9</accession>
<proteinExistence type="predicted"/>
<evidence type="ECO:0000256" key="1">
    <source>
        <dbReference type="SAM" id="MobiDB-lite"/>
    </source>
</evidence>
<name>A0AAN9XUP9_PSOTE</name>
<keyword evidence="3" id="KW-1185">Reference proteome</keyword>
<evidence type="ECO:0000313" key="3">
    <source>
        <dbReference type="Proteomes" id="UP001386955"/>
    </source>
</evidence>
<gene>
    <name evidence="2" type="ORF">VNO78_01477</name>
</gene>
<protein>
    <submittedName>
        <fullName evidence="2">Uncharacterized protein</fullName>
    </submittedName>
</protein>
<reference evidence="2 3" key="1">
    <citation type="submission" date="2024-01" db="EMBL/GenBank/DDBJ databases">
        <title>The genomes of 5 underutilized Papilionoideae crops provide insights into root nodulation and disease resistanc.</title>
        <authorList>
            <person name="Jiang F."/>
        </authorList>
    </citation>
    <scope>NUCLEOTIDE SEQUENCE [LARGE SCALE GENOMIC DNA]</scope>
    <source>
        <strain evidence="2">DUOXIRENSHENG_FW03</strain>
        <tissue evidence="2">Leaves</tissue>
    </source>
</reference>